<dbReference type="EMBL" id="KZ993116">
    <property type="protein sequence ID" value="RKP05485.1"/>
    <property type="molecule type" value="Genomic_DNA"/>
</dbReference>
<dbReference type="OrthoDB" id="2149700at2759"/>
<feature type="region of interest" description="Disordered" evidence="1">
    <location>
        <begin position="565"/>
        <end position="591"/>
    </location>
</feature>
<evidence type="ECO:0000313" key="2">
    <source>
        <dbReference type="EMBL" id="RKP05485.1"/>
    </source>
</evidence>
<feature type="compositionally biased region" description="Acidic residues" evidence="1">
    <location>
        <begin position="632"/>
        <end position="643"/>
    </location>
</feature>
<feature type="compositionally biased region" description="Basic and acidic residues" evidence="1">
    <location>
        <begin position="47"/>
        <end position="62"/>
    </location>
</feature>
<keyword evidence="3" id="KW-1185">Reference proteome</keyword>
<feature type="region of interest" description="Disordered" evidence="1">
    <location>
        <begin position="1"/>
        <end position="26"/>
    </location>
</feature>
<gene>
    <name evidence="2" type="ORF">THASP1DRAFT_32676</name>
</gene>
<proteinExistence type="predicted"/>
<feature type="region of interest" description="Disordered" evidence="1">
    <location>
        <begin position="180"/>
        <end position="200"/>
    </location>
</feature>
<evidence type="ECO:0000313" key="3">
    <source>
        <dbReference type="Proteomes" id="UP000271241"/>
    </source>
</evidence>
<feature type="compositionally biased region" description="Polar residues" evidence="1">
    <location>
        <begin position="1"/>
        <end position="25"/>
    </location>
</feature>
<evidence type="ECO:0000256" key="1">
    <source>
        <dbReference type="SAM" id="MobiDB-lite"/>
    </source>
</evidence>
<feature type="region of interest" description="Disordered" evidence="1">
    <location>
        <begin position="98"/>
        <end position="129"/>
    </location>
</feature>
<feature type="region of interest" description="Disordered" evidence="1">
    <location>
        <begin position="620"/>
        <end position="643"/>
    </location>
</feature>
<name>A0A4P9XIG2_9FUNG</name>
<feature type="region of interest" description="Disordered" evidence="1">
    <location>
        <begin position="47"/>
        <end position="76"/>
    </location>
</feature>
<accession>A0A4P9XIG2</accession>
<dbReference type="Proteomes" id="UP000271241">
    <property type="component" value="Unassembled WGS sequence"/>
</dbReference>
<protein>
    <submittedName>
        <fullName evidence="2">Uncharacterized protein</fullName>
    </submittedName>
</protein>
<organism evidence="2 3">
    <name type="scientific">Thamnocephalis sphaerospora</name>
    <dbReference type="NCBI Taxonomy" id="78915"/>
    <lineage>
        <taxon>Eukaryota</taxon>
        <taxon>Fungi</taxon>
        <taxon>Fungi incertae sedis</taxon>
        <taxon>Zoopagomycota</taxon>
        <taxon>Zoopagomycotina</taxon>
        <taxon>Zoopagomycetes</taxon>
        <taxon>Zoopagales</taxon>
        <taxon>Sigmoideomycetaceae</taxon>
        <taxon>Thamnocephalis</taxon>
    </lineage>
</organism>
<feature type="compositionally biased region" description="Basic and acidic residues" evidence="1">
    <location>
        <begin position="565"/>
        <end position="577"/>
    </location>
</feature>
<feature type="compositionally biased region" description="Polar residues" evidence="1">
    <location>
        <begin position="579"/>
        <end position="591"/>
    </location>
</feature>
<dbReference type="AlphaFoldDB" id="A0A4P9XIG2"/>
<sequence>MQSQSVPAHSFSLTGSTRPMDTTRSLRLLRPVRAKLAVLRALLQHTGRLDRQKESPSKDRRSSSRVTGECTVPEDEEVGAVEQERREFALLDTLQLEPRPKRGRPSRATYGKCGNGRNRGHGKDASAVDGLIPHLPRRNIPLTHEQRAAHGVRDAVREGLEKTWRHGVWVERYGVRGGSNSSCSTGQLRKRGRPRTVSSADHCGTRTFKENEAPGVLPLGVLAAFAVGRGLAGMELDQSADGRLSEPTDIAVDEIYESIPEHLRRYVLVEHMIELCIWQIGDSLDCLDALLELCVDYRADLQAARLLACRITARFPVQHAEQHQLHQMARAIGQVDYLAKMLAEALTPARACRPALFDLCRSLPELQGVTLAAAAAQRLLDGTACWERTSTVGRFGDLVRLVTSRCQRLEHQVALLKSTAAVPSHAAAYEWRSPVAALAARVLEVDGLQLAADSGFSLGVLSLVFSPGLADGVEAFWSACRPHMLNTVQALGSVELVRQVGGHLCAAGHLPLAIHLYEQAISVFRVAAERGQLPNGQHVAIKSGQITLLELDLWQLEHTKCSQMADRKSTTKVHDMQTDADTAQSKAPSSSLLAYFKPDSRPIGGENAVDSIAYIEGQDAPCQDGGYNKGESDDDDEDAANYSDDDAYYMRLHRSFTLSRRQWQTPFYHGRAESGHEYLQNVNAPRRDNVSHAGVHTLVNPGI</sequence>
<reference evidence="3" key="1">
    <citation type="journal article" date="2018" name="Nat. Microbiol.">
        <title>Leveraging single-cell genomics to expand the fungal tree of life.</title>
        <authorList>
            <person name="Ahrendt S.R."/>
            <person name="Quandt C.A."/>
            <person name="Ciobanu D."/>
            <person name="Clum A."/>
            <person name="Salamov A."/>
            <person name="Andreopoulos B."/>
            <person name="Cheng J.F."/>
            <person name="Woyke T."/>
            <person name="Pelin A."/>
            <person name="Henrissat B."/>
            <person name="Reynolds N.K."/>
            <person name="Benny G.L."/>
            <person name="Smith M.E."/>
            <person name="James T.Y."/>
            <person name="Grigoriev I.V."/>
        </authorList>
    </citation>
    <scope>NUCLEOTIDE SEQUENCE [LARGE SCALE GENOMIC DNA]</scope>
    <source>
        <strain evidence="3">RSA 1356</strain>
    </source>
</reference>